<dbReference type="KEGG" id="plyc:GXP70_19415"/>
<sequence>MQQLHRLFDEEEKYAVRSRGDGAARVAIKLLGKGFARPRVHRTAGLLARKPARQQVRKPAIQRDSKIASP</sequence>
<reference evidence="2 3" key="1">
    <citation type="submission" date="2020-01" db="EMBL/GenBank/DDBJ databases">
        <title>Paenibacillus sp. nov., isolated from tomato rhizosphere.</title>
        <authorList>
            <person name="Weon H.-Y."/>
            <person name="Lee S.A."/>
        </authorList>
    </citation>
    <scope>NUCLEOTIDE SEQUENCE [LARGE SCALE GENOMIC DNA]</scope>
    <source>
        <strain evidence="2 3">12200R-189</strain>
    </source>
</reference>
<dbReference type="AlphaFoldDB" id="A0A6C0G3H2"/>
<gene>
    <name evidence="2" type="ORF">GXP70_19415</name>
</gene>
<keyword evidence="3" id="KW-1185">Reference proteome</keyword>
<proteinExistence type="predicted"/>
<evidence type="ECO:0000313" key="2">
    <source>
        <dbReference type="EMBL" id="QHT61934.1"/>
    </source>
</evidence>
<evidence type="ECO:0000313" key="3">
    <source>
        <dbReference type="Proteomes" id="UP000476064"/>
    </source>
</evidence>
<name>A0A6C0G3H2_9BACL</name>
<dbReference type="EMBL" id="CP048209">
    <property type="protein sequence ID" value="QHT61934.1"/>
    <property type="molecule type" value="Genomic_DNA"/>
</dbReference>
<accession>A0A6C0G3H2</accession>
<dbReference type="RefSeq" id="WP_162358371.1">
    <property type="nucleotide sequence ID" value="NZ_CP048209.1"/>
</dbReference>
<dbReference type="Proteomes" id="UP000476064">
    <property type="component" value="Chromosome"/>
</dbReference>
<evidence type="ECO:0000256" key="1">
    <source>
        <dbReference type="SAM" id="MobiDB-lite"/>
    </source>
</evidence>
<feature type="compositionally biased region" description="Basic and acidic residues" evidence="1">
    <location>
        <begin position="61"/>
        <end position="70"/>
    </location>
</feature>
<protein>
    <submittedName>
        <fullName evidence="2">Uncharacterized protein</fullName>
    </submittedName>
</protein>
<feature type="region of interest" description="Disordered" evidence="1">
    <location>
        <begin position="49"/>
        <end position="70"/>
    </location>
</feature>
<organism evidence="2 3">
    <name type="scientific">Paenibacillus lycopersici</name>
    <dbReference type="NCBI Taxonomy" id="2704462"/>
    <lineage>
        <taxon>Bacteria</taxon>
        <taxon>Bacillati</taxon>
        <taxon>Bacillota</taxon>
        <taxon>Bacilli</taxon>
        <taxon>Bacillales</taxon>
        <taxon>Paenibacillaceae</taxon>
        <taxon>Paenibacillus</taxon>
    </lineage>
</organism>